<accession>A0ABW4F9T3</accession>
<sequence>MPCNGPALQSAVAAANTAGGGTLNLTAGCTYTLTTPDDGENGLAVITTPVRINGNRATIARSSATNFRFFQVEGSGNLTLDTLTLSNGRAREGGAIHISDSARLTLSASTLTGNTARLEGGGAIIITSSEATAMISNSTLSNNTATDSGGGGLSNVGGTVTFSGGAVTGNHAGVGGGISNSRGSVTLNSTRIQGNDATSDFGTTFGGGVVNEDGTMTLIGSHVLNNTASGLDAALGGGVWSAGFFAKLNISNSVILGNSATGGDSFGGGIYSDGTTALNGTVVLSNRVVGSDLADAGGIYRLDGTVTLTATAVANNQPSNCGNPSTVAGCS</sequence>
<evidence type="ECO:0008006" key="3">
    <source>
        <dbReference type="Google" id="ProtNLM"/>
    </source>
</evidence>
<dbReference type="InterPro" id="IPR011050">
    <property type="entry name" value="Pectin_lyase_fold/virulence"/>
</dbReference>
<dbReference type="PANTHER" id="PTHR11319">
    <property type="entry name" value="G PROTEIN-COUPLED RECEPTOR-RELATED"/>
    <property type="match status" value="1"/>
</dbReference>
<dbReference type="InterPro" id="IPR012334">
    <property type="entry name" value="Pectin_lyas_fold"/>
</dbReference>
<gene>
    <name evidence="1" type="ORF">ACFSJD_42940</name>
</gene>
<evidence type="ECO:0000313" key="2">
    <source>
        <dbReference type="Proteomes" id="UP001597114"/>
    </source>
</evidence>
<dbReference type="EMBL" id="JBHUCO010000080">
    <property type="protein sequence ID" value="MFD1524308.1"/>
    <property type="molecule type" value="Genomic_DNA"/>
</dbReference>
<dbReference type="SUPFAM" id="SSF51126">
    <property type="entry name" value="Pectin lyase-like"/>
    <property type="match status" value="1"/>
</dbReference>
<protein>
    <recommendedName>
        <fullName evidence="3">Right-handed parallel beta-helix repeat-containing protein</fullName>
    </recommendedName>
</protein>
<proteinExistence type="predicted"/>
<comment type="caution">
    <text evidence="1">The sequence shown here is derived from an EMBL/GenBank/DDBJ whole genome shotgun (WGS) entry which is preliminary data.</text>
</comment>
<dbReference type="Proteomes" id="UP001597114">
    <property type="component" value="Unassembled WGS sequence"/>
</dbReference>
<evidence type="ECO:0000313" key="1">
    <source>
        <dbReference type="EMBL" id="MFD1524308.1"/>
    </source>
</evidence>
<dbReference type="PANTHER" id="PTHR11319:SF35">
    <property type="entry name" value="OUTER MEMBRANE PROTEIN PMPC-RELATED"/>
    <property type="match status" value="1"/>
</dbReference>
<organism evidence="1 2">
    <name type="scientific">Pseudonocardia yunnanensis</name>
    <dbReference type="NCBI Taxonomy" id="58107"/>
    <lineage>
        <taxon>Bacteria</taxon>
        <taxon>Bacillati</taxon>
        <taxon>Actinomycetota</taxon>
        <taxon>Actinomycetes</taxon>
        <taxon>Pseudonocardiales</taxon>
        <taxon>Pseudonocardiaceae</taxon>
        <taxon>Pseudonocardia</taxon>
    </lineage>
</organism>
<keyword evidence="2" id="KW-1185">Reference proteome</keyword>
<name>A0ABW4F9T3_9PSEU</name>
<reference evidence="2" key="1">
    <citation type="journal article" date="2019" name="Int. J. Syst. Evol. Microbiol.">
        <title>The Global Catalogue of Microorganisms (GCM) 10K type strain sequencing project: providing services to taxonomists for standard genome sequencing and annotation.</title>
        <authorList>
            <consortium name="The Broad Institute Genomics Platform"/>
            <consortium name="The Broad Institute Genome Sequencing Center for Infectious Disease"/>
            <person name="Wu L."/>
            <person name="Ma J."/>
        </authorList>
    </citation>
    <scope>NUCLEOTIDE SEQUENCE [LARGE SCALE GENOMIC DNA]</scope>
    <source>
        <strain evidence="2">CCM 7043</strain>
    </source>
</reference>
<dbReference type="RefSeq" id="WP_344725516.1">
    <property type="nucleotide sequence ID" value="NZ_BAAAUS010000034.1"/>
</dbReference>
<dbReference type="Gene3D" id="2.160.20.10">
    <property type="entry name" value="Single-stranded right-handed beta-helix, Pectin lyase-like"/>
    <property type="match status" value="1"/>
</dbReference>